<feature type="compositionally biased region" description="Low complexity" evidence="2">
    <location>
        <begin position="1036"/>
        <end position="1064"/>
    </location>
</feature>
<dbReference type="EMBL" id="BQFW01000001">
    <property type="protein sequence ID" value="GJJ68083.1"/>
    <property type="molecule type" value="Genomic_DNA"/>
</dbReference>
<feature type="compositionally biased region" description="Low complexity" evidence="2">
    <location>
        <begin position="888"/>
        <end position="901"/>
    </location>
</feature>
<keyword evidence="4" id="KW-1185">Reference proteome</keyword>
<reference evidence="3" key="2">
    <citation type="journal article" date="2022" name="Microbiol. Resour. Announc.">
        <title>Whole-Genome Sequence of Entomortierella parvispora E1425, a Mucoromycotan Fungus Associated with Burkholderiaceae-Related Endosymbiotic Bacteria.</title>
        <authorList>
            <person name="Herlambang A."/>
            <person name="Guo Y."/>
            <person name="Takashima Y."/>
            <person name="Narisawa K."/>
            <person name="Ohta H."/>
            <person name="Nishizawa T."/>
        </authorList>
    </citation>
    <scope>NUCLEOTIDE SEQUENCE</scope>
    <source>
        <strain evidence="3">E1425</strain>
    </source>
</reference>
<protein>
    <submittedName>
        <fullName evidence="3">Uncharacterized protein</fullName>
    </submittedName>
</protein>
<proteinExistence type="predicted"/>
<feature type="compositionally biased region" description="Basic and acidic residues" evidence="2">
    <location>
        <begin position="1065"/>
        <end position="1101"/>
    </location>
</feature>
<reference evidence="3" key="1">
    <citation type="submission" date="2021-11" db="EMBL/GenBank/DDBJ databases">
        <authorList>
            <person name="Herlambang A."/>
            <person name="Guo Y."/>
            <person name="Takashima Y."/>
            <person name="Nishizawa T."/>
        </authorList>
    </citation>
    <scope>NUCLEOTIDE SEQUENCE</scope>
    <source>
        <strain evidence="3">E1425</strain>
    </source>
</reference>
<sequence length="1119" mass="122196">MYQSLAKAKVLERETKEKLYKSIMEQIKTIRNPGEVRILIEKAMTILQNGFPQVKDLAAMTEAELIAAFDDAYGRALARVAQEIEMMQKFQTDDEYQKMYENIKKAVVLKQKVVEDLAQNVMQFPKHEDLVSMTGAQVIAAIEDARVYALARLAQEVEMLQKYQTDDEYQKNQATQKAEDLRYNAVDKIVETINEKIKQITPPMEEMSKMNEAQLAALFDKAHDATITFVTKEIEEFAKTATPEDILLNESQIREFMATAQIRIDAAIAKALVSLNNADIVEKEATKVKERFEAWLPEMDSLLTMDLEQFTCAIKNAEDKAMALLAADVEELLKPVIPDPEDKVVLADITTAAKNVVDELNAAIAPALKDVADKEAAKKLIDSIEAMFAEQLGNSSEYLGLSKAVLESATKDAKKATLVLLSVQVNELKKTHVTEVMITDAKSSTINMLTNAVQNAFKNHADKIEEEVKKITAAFNAQLLAMDDLLKMAKGGVVTAFKSAEETAPAVLFADIDELSKEIPSKVDPDMVKNALAESVDKIARAVEEAYKPLAPAQVAEEMRKLKSTFENSLPEMEKFLLMSAADVKSIILQAEMAVLALLDADEEDLSKPVIHLDSSKITEAKSAAIAKLTKAVTEAFAYIKNPDKVREQLDGVLSAFNNKTPSPTVSVMSEADMKAAVAEAEQTAFVYLAAQVEKLKPIAGEKVKPEEITKAMSHVYSRIAEAVTKALEPLNNPSLVEEEIKGIKSSFEKHLNKVDLLEMTASEMKDAIQYAEDFAMADSTDNVEEIMKEDQLSAVDESMIVAAKQNAVNEIKSTIAQILKDLNDRESATDLLNAVQSRFENELEDYENLLKLSQKDLATAIQDAKKAALSSLRSDAQHLIKTQLPKSTPITAAPTIAASPSPIPAKDGKDSKDGKGDKGTDAPLEDSHPINANPEVGKDTKTTSEAGRPTENPSEGTPNGKNGDNADVDPNADEKDSEAEKNKKAAVLKQKEKDGAEKDGSGGKGGKADKPEVPEKHGKPEEHEEHEEHGESTSHDSSSSSSSSHDSSSSSSSSHDSSSSSSSSHDDGNTKPRKTKDNDSLRPAKKEEEDSKKEEEDSKKHGCGASSTTTTTDASESD</sequence>
<keyword evidence="1" id="KW-0175">Coiled coil</keyword>
<feature type="compositionally biased region" description="Low complexity" evidence="2">
    <location>
        <begin position="1106"/>
        <end position="1119"/>
    </location>
</feature>
<evidence type="ECO:0000256" key="1">
    <source>
        <dbReference type="SAM" id="Coils"/>
    </source>
</evidence>
<dbReference type="AlphaFoldDB" id="A0A9P3H1M6"/>
<comment type="caution">
    <text evidence="3">The sequence shown here is derived from an EMBL/GenBank/DDBJ whole genome shotgun (WGS) entry which is preliminary data.</text>
</comment>
<dbReference type="Proteomes" id="UP000827284">
    <property type="component" value="Unassembled WGS sequence"/>
</dbReference>
<feature type="compositionally biased region" description="Basic and acidic residues" evidence="2">
    <location>
        <begin position="973"/>
        <end position="1035"/>
    </location>
</feature>
<feature type="compositionally biased region" description="Basic and acidic residues" evidence="2">
    <location>
        <begin position="907"/>
        <end position="929"/>
    </location>
</feature>
<evidence type="ECO:0000256" key="2">
    <source>
        <dbReference type="SAM" id="MobiDB-lite"/>
    </source>
</evidence>
<feature type="region of interest" description="Disordered" evidence="2">
    <location>
        <begin position="884"/>
        <end position="1119"/>
    </location>
</feature>
<evidence type="ECO:0000313" key="4">
    <source>
        <dbReference type="Proteomes" id="UP000827284"/>
    </source>
</evidence>
<name>A0A9P3H1M6_9FUNG</name>
<evidence type="ECO:0000313" key="3">
    <source>
        <dbReference type="EMBL" id="GJJ68083.1"/>
    </source>
</evidence>
<feature type="compositionally biased region" description="Polar residues" evidence="2">
    <location>
        <begin position="952"/>
        <end position="963"/>
    </location>
</feature>
<gene>
    <name evidence="3" type="ORF">EMPS_00429</name>
</gene>
<organism evidence="3 4">
    <name type="scientific">Entomortierella parvispora</name>
    <dbReference type="NCBI Taxonomy" id="205924"/>
    <lineage>
        <taxon>Eukaryota</taxon>
        <taxon>Fungi</taxon>
        <taxon>Fungi incertae sedis</taxon>
        <taxon>Mucoromycota</taxon>
        <taxon>Mortierellomycotina</taxon>
        <taxon>Mortierellomycetes</taxon>
        <taxon>Mortierellales</taxon>
        <taxon>Mortierellaceae</taxon>
        <taxon>Entomortierella</taxon>
    </lineage>
</organism>
<accession>A0A9P3H1M6</accession>
<feature type="coiled-coil region" evidence="1">
    <location>
        <begin position="837"/>
        <end position="864"/>
    </location>
</feature>